<dbReference type="EMBL" id="BSRZ01000024">
    <property type="protein sequence ID" value="GLW67440.1"/>
    <property type="molecule type" value="Genomic_DNA"/>
</dbReference>
<reference evidence="2" key="1">
    <citation type="submission" date="2023-02" db="EMBL/GenBank/DDBJ databases">
        <title>Actinomadura rubrobrunea NBRC 14622.</title>
        <authorList>
            <person name="Ichikawa N."/>
            <person name="Sato H."/>
            <person name="Tonouchi N."/>
        </authorList>
    </citation>
    <scope>NUCLEOTIDE SEQUENCE</scope>
    <source>
        <strain evidence="2">NBRC 14622</strain>
    </source>
</reference>
<name>A0A9W6Q042_9ACTN</name>
<organism evidence="2 3">
    <name type="scientific">Actinomadura rubrobrunea</name>
    <dbReference type="NCBI Taxonomy" id="115335"/>
    <lineage>
        <taxon>Bacteria</taxon>
        <taxon>Bacillati</taxon>
        <taxon>Actinomycetota</taxon>
        <taxon>Actinomycetes</taxon>
        <taxon>Streptosporangiales</taxon>
        <taxon>Thermomonosporaceae</taxon>
        <taxon>Actinomadura</taxon>
    </lineage>
</organism>
<evidence type="ECO:0000313" key="3">
    <source>
        <dbReference type="Proteomes" id="UP001165124"/>
    </source>
</evidence>
<proteinExistence type="predicted"/>
<dbReference type="Pfam" id="PF13271">
    <property type="entry name" value="DUF4062"/>
    <property type="match status" value="1"/>
</dbReference>
<feature type="domain" description="DUF4062" evidence="1">
    <location>
        <begin position="9"/>
        <end position="102"/>
    </location>
</feature>
<comment type="caution">
    <text evidence="2">The sequence shown here is derived from an EMBL/GenBank/DDBJ whole genome shotgun (WGS) entry which is preliminary data.</text>
</comment>
<dbReference type="AlphaFoldDB" id="A0A9W6Q042"/>
<accession>A0A9W6Q042</accession>
<gene>
    <name evidence="2" type="ORF">Arub01_56830</name>
</gene>
<dbReference type="Proteomes" id="UP001165124">
    <property type="component" value="Unassembled WGS sequence"/>
</dbReference>
<protein>
    <recommendedName>
        <fullName evidence="1">DUF4062 domain-containing protein</fullName>
    </recommendedName>
</protein>
<keyword evidence="3" id="KW-1185">Reference proteome</keyword>
<dbReference type="SUPFAM" id="SSF52309">
    <property type="entry name" value="N-(deoxy)ribosyltransferase-like"/>
    <property type="match status" value="1"/>
</dbReference>
<dbReference type="InterPro" id="IPR025139">
    <property type="entry name" value="DUF4062"/>
</dbReference>
<evidence type="ECO:0000313" key="2">
    <source>
        <dbReference type="EMBL" id="GLW67440.1"/>
    </source>
</evidence>
<evidence type="ECO:0000259" key="1">
    <source>
        <dbReference type="Pfam" id="PF13271"/>
    </source>
</evidence>
<sequence length="284" mass="31452">MPYSATVLRVMIASPSDVPEARDAVKKAIHGWNNANAQTKGVILQPWRWETSAVPLLGAHPQKLINAQGVDDSDIVFALFGGRLGSPTPDAVSGTAEEIDRALAMGKPVHLYFSTAPLPHDIDTAQLEALRAFKNEVQNRGLLGEFSNTDQLNHEVWKAIEHDIATLFPEGSTPSRKEPTGVEFVVQPQQEREVSGFNSKGKPRYRTRRWLEVTNIGSRDAEDVTFESVNDGDLILTDPSAPTIIHRGQTRRVHVIRTSSTGDPVVRIHWTEDGKQKMRDFHVG</sequence>